<proteinExistence type="inferred from homology"/>
<evidence type="ECO:0000313" key="3">
    <source>
        <dbReference type="EMBL" id="RFO97500.1"/>
    </source>
</evidence>
<dbReference type="PANTHER" id="PTHR42879">
    <property type="entry name" value="3-OXOACYL-(ACYL-CARRIER-PROTEIN) REDUCTASE"/>
    <property type="match status" value="1"/>
</dbReference>
<comment type="caution">
    <text evidence="3">The sequence shown here is derived from an EMBL/GenBank/DDBJ whole genome shotgun (WGS) entry which is preliminary data.</text>
</comment>
<dbReference type="GO" id="GO:0032787">
    <property type="term" value="P:monocarboxylic acid metabolic process"/>
    <property type="evidence" value="ECO:0007669"/>
    <property type="project" value="UniProtKB-ARBA"/>
</dbReference>
<name>A0A3E1RFW1_9BURK</name>
<dbReference type="SUPFAM" id="SSF51735">
    <property type="entry name" value="NAD(P)-binding Rossmann-fold domains"/>
    <property type="match status" value="1"/>
</dbReference>
<dbReference type="PANTHER" id="PTHR42879:SF2">
    <property type="entry name" value="3-OXOACYL-[ACYL-CARRIER-PROTEIN] REDUCTASE FABG"/>
    <property type="match status" value="1"/>
</dbReference>
<accession>A0A3E1RFW1</accession>
<dbReference type="Proteomes" id="UP000260665">
    <property type="component" value="Unassembled WGS sequence"/>
</dbReference>
<dbReference type="Gene3D" id="3.40.50.720">
    <property type="entry name" value="NAD(P)-binding Rossmann-like Domain"/>
    <property type="match status" value="1"/>
</dbReference>
<dbReference type="InterPro" id="IPR057326">
    <property type="entry name" value="KR_dom"/>
</dbReference>
<protein>
    <submittedName>
        <fullName evidence="3">Short-chain dehydrogenase</fullName>
    </submittedName>
</protein>
<dbReference type="InterPro" id="IPR020904">
    <property type="entry name" value="Sc_DH/Rdtase_CS"/>
</dbReference>
<sequence length="249" mass="26008">MLSLKGRTALVTGASSGIGRAIALAYAQAGACVVINHLGHAADADAVVAEIETAGGKAFACEADVSRAADVERLLQQATQALGPVHILVNNAGIIQEKPFLQTSEADWDRMLGTDLKSVFLLCRAVLPAMVEAGSGVVINIASELGILGRAQFAPYCAAKAGVIGLTRSLAREFAPHIRINAIAPGPINTAMLDAEHMSPEWRAKEMDIPMQRFGEPEEIAATALFLASDMARFYCGQVLGPNGGALMG</sequence>
<dbReference type="InterPro" id="IPR050259">
    <property type="entry name" value="SDR"/>
</dbReference>
<dbReference type="InterPro" id="IPR036291">
    <property type="entry name" value="NAD(P)-bd_dom_sf"/>
</dbReference>
<dbReference type="FunFam" id="3.40.50.720:FF:000084">
    <property type="entry name" value="Short-chain dehydrogenase reductase"/>
    <property type="match status" value="1"/>
</dbReference>
<comment type="similarity">
    <text evidence="1">Belongs to the short-chain dehydrogenases/reductases (SDR) family.</text>
</comment>
<dbReference type="PRINTS" id="PR00081">
    <property type="entry name" value="GDHRDH"/>
</dbReference>
<dbReference type="AlphaFoldDB" id="A0A3E1RFW1"/>
<dbReference type="OrthoDB" id="9803333at2"/>
<dbReference type="Pfam" id="PF13561">
    <property type="entry name" value="adh_short_C2"/>
    <property type="match status" value="1"/>
</dbReference>
<reference evidence="3 4" key="1">
    <citation type="submission" date="2018-05" db="EMBL/GenBank/DDBJ databases">
        <title>Rhodoferax soyangensis sp.nov., isolated from an oligotrophic freshwater lake.</title>
        <authorList>
            <person name="Park M."/>
        </authorList>
    </citation>
    <scope>NUCLEOTIDE SEQUENCE [LARGE SCALE GENOMIC DNA]</scope>
    <source>
        <strain evidence="3 4">IMCC26218</strain>
    </source>
</reference>
<dbReference type="PRINTS" id="PR00080">
    <property type="entry name" value="SDRFAMILY"/>
</dbReference>
<dbReference type="NCBIfam" id="NF005559">
    <property type="entry name" value="PRK07231.1"/>
    <property type="match status" value="1"/>
</dbReference>
<organism evidence="3 4">
    <name type="scientific">Rhodoferax lacus</name>
    <dbReference type="NCBI Taxonomy" id="2184758"/>
    <lineage>
        <taxon>Bacteria</taxon>
        <taxon>Pseudomonadati</taxon>
        <taxon>Pseudomonadota</taxon>
        <taxon>Betaproteobacteria</taxon>
        <taxon>Burkholderiales</taxon>
        <taxon>Comamonadaceae</taxon>
        <taxon>Rhodoferax</taxon>
    </lineage>
</organism>
<dbReference type="InterPro" id="IPR002347">
    <property type="entry name" value="SDR_fam"/>
</dbReference>
<gene>
    <name evidence="3" type="ORF">DIC66_06405</name>
</gene>
<evidence type="ECO:0000256" key="1">
    <source>
        <dbReference type="ARBA" id="ARBA00006484"/>
    </source>
</evidence>
<keyword evidence="4" id="KW-1185">Reference proteome</keyword>
<evidence type="ECO:0000313" key="4">
    <source>
        <dbReference type="Proteomes" id="UP000260665"/>
    </source>
</evidence>
<dbReference type="EMBL" id="QFZK01000003">
    <property type="protein sequence ID" value="RFO97500.1"/>
    <property type="molecule type" value="Genomic_DNA"/>
</dbReference>
<dbReference type="PROSITE" id="PS00061">
    <property type="entry name" value="ADH_SHORT"/>
    <property type="match status" value="1"/>
</dbReference>
<evidence type="ECO:0000259" key="2">
    <source>
        <dbReference type="SMART" id="SM00822"/>
    </source>
</evidence>
<dbReference type="RefSeq" id="WP_117175232.1">
    <property type="nucleotide sequence ID" value="NZ_QFZK01000003.1"/>
</dbReference>
<dbReference type="SMART" id="SM00822">
    <property type="entry name" value="PKS_KR"/>
    <property type="match status" value="1"/>
</dbReference>
<dbReference type="NCBIfam" id="NF009466">
    <property type="entry name" value="PRK12826.1-2"/>
    <property type="match status" value="1"/>
</dbReference>
<feature type="domain" description="Ketoreductase" evidence="2">
    <location>
        <begin position="7"/>
        <end position="186"/>
    </location>
</feature>